<keyword evidence="4" id="KW-1185">Reference proteome</keyword>
<feature type="domain" description="F-box associated beta-propeller type 1" evidence="1">
    <location>
        <begin position="592"/>
        <end position="703"/>
    </location>
</feature>
<feature type="domain" description="F-box associated beta-propeller type 1" evidence="1">
    <location>
        <begin position="471"/>
        <end position="589"/>
    </location>
</feature>
<evidence type="ECO:0000259" key="1">
    <source>
        <dbReference type="Pfam" id="PF07734"/>
    </source>
</evidence>
<feature type="domain" description="F-box associated beta-propeller type 1" evidence="1">
    <location>
        <begin position="330"/>
        <end position="447"/>
    </location>
</feature>
<feature type="domain" description="F-box associated beta-propeller type 3" evidence="2">
    <location>
        <begin position="948"/>
        <end position="1028"/>
    </location>
</feature>
<comment type="caution">
    <text evidence="3">The sequence shown here is derived from an EMBL/GenBank/DDBJ whole genome shotgun (WGS) entry which is preliminary data.</text>
</comment>
<accession>A0AAV6L6J8</accession>
<dbReference type="InterPro" id="IPR050796">
    <property type="entry name" value="SCF_F-box_component"/>
</dbReference>
<sequence length="1212" mass="136008">MNTSYAHHRLILSCLYSPSTGVKSCSLYSILNEQSDTAVDLDCPLNIPRSRIMVVGCCDGLVCIAAGKEVCIWNPSTRKSKRLPNVDMGYLFYRYGFCYDESIDDYKVVGFFSTAGPSDGDVEVKVYTSKTDSWRSIVDSSDFMPWNDSGIYVKGALHWAPWGESHKVIVSLDLAKEKFGEVLQPDYGDGHSQSMLAVVSGCLCVVRNYDGARVDVWVMKEYGRRESWIKLVVMVPYNSHPSNFGYSLPLCILKIGEVLVLYLKHCVQSLNTILRQMHLVRYNPKDVTFTYPTLHNCPLYFVAYPYIESLVLLDTLGFDCNTTSKRSKGRIVGCCDGLVCGTIYGGVSILNPSTRRSKRLPDVEMPSPFHSIVMYGFGYDESIDDYKVAVFSRDGNNSGFYFEAKGEVYSLRTNSWRRIGGFTCGLESLVMHVSGTYLNGALHWISCSLYSILNEQSDTAVDLDFPSKVSNHRGTIVGCCDGLVCVASDREVFIWNPSTRKSKRLPDVEIPSPYHYIAMHGFGYDESIDDYKVAVFSCDANNQNRGFEAEGKLYSLRTNSWRRIRGFPSCLHMDVSGTYLNGALHWIVRRIVGCCDGLVCGTIYGGVSIWNPSTRRSKRLPDVEMPSPYHYIVMYGFGYDESIDDYKVAVFSRDCNNSGFYFEAKGEVYSLRTNSWRRIGGFTCGLHMDISGTYLNGALHWTSCSLYSILNEQSDTAVDLDFPSKVSNHRGTIVGCCDGLVCVASDREVFIWNPSTRKSKRLPDVEIPSPYHYIAMHGFGYDESIDDYKVAVFSCDANNQNRGFEAEGNVYSLRTNSWRRIRGFPSCLHMDVSGTYLNGALHWISCSLHSILNEKSDTAVELDFPWNDHRWGTWIVGCCYGLVCVRAGQEVVGVFSHVHTLEIEVKVYTLRTNSWRRIGDFPHLLGFGEEGTYLNGALHWTWAGVAGFSSINNTKGNEAVDLDCPLKASNSRPVSILGCCDGLVCVATDRELSIWNPSTRKSKRLPKMPNPSITSYGFGYDESTDDYKTPSWRRIEGSPHRLPSDGLGTYLNGARHWTGRSDSNVGSIIVSVDLVKEAHGEVLEPDYGDGHVYRSSLDVLNGCLCILHAYRYYTDVWVMKEYGTSESWTKLVVIPYVKHPSGSPYATTPVCILKNGEVLLHNFMHWVRYNSKDGTFVYPTIHNCSARFNVFPYVESLVSPDIASDGGVHWQH</sequence>
<evidence type="ECO:0008006" key="5">
    <source>
        <dbReference type="Google" id="ProtNLM"/>
    </source>
</evidence>
<gene>
    <name evidence="3" type="ORF">RHGRI_003793</name>
</gene>
<evidence type="ECO:0000313" key="3">
    <source>
        <dbReference type="EMBL" id="KAG5560587.1"/>
    </source>
</evidence>
<dbReference type="PANTHER" id="PTHR31672">
    <property type="entry name" value="BNACNNG10540D PROTEIN"/>
    <property type="match status" value="1"/>
</dbReference>
<evidence type="ECO:0000259" key="2">
    <source>
        <dbReference type="Pfam" id="PF08268"/>
    </source>
</evidence>
<dbReference type="Pfam" id="PF08268">
    <property type="entry name" value="FBA_3"/>
    <property type="match status" value="1"/>
</dbReference>
<dbReference type="InterPro" id="IPR006527">
    <property type="entry name" value="F-box-assoc_dom_typ1"/>
</dbReference>
<proteinExistence type="predicted"/>
<feature type="domain" description="F-box associated beta-propeller type 1" evidence="1">
    <location>
        <begin position="728"/>
        <end position="847"/>
    </location>
</feature>
<dbReference type="InterPro" id="IPR013187">
    <property type="entry name" value="F-box-assoc_dom_typ3"/>
</dbReference>
<organism evidence="3 4">
    <name type="scientific">Rhododendron griersonianum</name>
    <dbReference type="NCBI Taxonomy" id="479676"/>
    <lineage>
        <taxon>Eukaryota</taxon>
        <taxon>Viridiplantae</taxon>
        <taxon>Streptophyta</taxon>
        <taxon>Embryophyta</taxon>
        <taxon>Tracheophyta</taxon>
        <taxon>Spermatophyta</taxon>
        <taxon>Magnoliopsida</taxon>
        <taxon>eudicotyledons</taxon>
        <taxon>Gunneridae</taxon>
        <taxon>Pentapetalae</taxon>
        <taxon>asterids</taxon>
        <taxon>Ericales</taxon>
        <taxon>Ericaceae</taxon>
        <taxon>Ericoideae</taxon>
        <taxon>Rhodoreae</taxon>
        <taxon>Rhododendron</taxon>
    </lineage>
</organism>
<dbReference type="InterPro" id="IPR015915">
    <property type="entry name" value="Kelch-typ_b-propeller"/>
</dbReference>
<feature type="domain" description="F-box associated beta-propeller type 1" evidence="1">
    <location>
        <begin position="33"/>
        <end position="276"/>
    </location>
</feature>
<dbReference type="EMBL" id="JACTNZ010000002">
    <property type="protein sequence ID" value="KAG5560587.1"/>
    <property type="molecule type" value="Genomic_DNA"/>
</dbReference>
<reference evidence="3" key="1">
    <citation type="submission" date="2020-08" db="EMBL/GenBank/DDBJ databases">
        <title>Plant Genome Project.</title>
        <authorList>
            <person name="Zhang R.-G."/>
        </authorList>
    </citation>
    <scope>NUCLEOTIDE SEQUENCE</scope>
    <source>
        <strain evidence="3">WSP0</strain>
        <tissue evidence="3">Leaf</tissue>
    </source>
</reference>
<dbReference type="Proteomes" id="UP000823749">
    <property type="component" value="Chromosome 2"/>
</dbReference>
<dbReference type="InterPro" id="IPR011043">
    <property type="entry name" value="Gal_Oxase/kelch_b-propeller"/>
</dbReference>
<dbReference type="SUPFAM" id="SSF50965">
    <property type="entry name" value="Galactose oxidase, central domain"/>
    <property type="match status" value="2"/>
</dbReference>
<dbReference type="Gene3D" id="2.120.10.80">
    <property type="entry name" value="Kelch-type beta propeller"/>
    <property type="match status" value="1"/>
</dbReference>
<dbReference type="Pfam" id="PF07734">
    <property type="entry name" value="FBA_1"/>
    <property type="match status" value="5"/>
</dbReference>
<dbReference type="InterPro" id="IPR017451">
    <property type="entry name" value="F-box-assoc_interact_dom"/>
</dbReference>
<evidence type="ECO:0000313" key="4">
    <source>
        <dbReference type="Proteomes" id="UP000823749"/>
    </source>
</evidence>
<dbReference type="PANTHER" id="PTHR31672:SF13">
    <property type="entry name" value="F-BOX PROTEIN CPR30-LIKE"/>
    <property type="match status" value="1"/>
</dbReference>
<name>A0AAV6L6J8_9ERIC</name>
<dbReference type="AlphaFoldDB" id="A0AAV6L6J8"/>
<dbReference type="NCBIfam" id="TIGR01640">
    <property type="entry name" value="F_box_assoc_1"/>
    <property type="match status" value="7"/>
</dbReference>
<protein>
    <recommendedName>
        <fullName evidence="5">F-box/kelch-repeat protein</fullName>
    </recommendedName>
</protein>